<evidence type="ECO:0000313" key="2">
    <source>
        <dbReference type="Proteomes" id="UP000682134"/>
    </source>
</evidence>
<organism evidence="1 2">
    <name type="scientific">Gottfriedia endophytica</name>
    <dbReference type="NCBI Taxonomy" id="2820819"/>
    <lineage>
        <taxon>Bacteria</taxon>
        <taxon>Bacillati</taxon>
        <taxon>Bacillota</taxon>
        <taxon>Bacilli</taxon>
        <taxon>Bacillales</taxon>
        <taxon>Bacillaceae</taxon>
        <taxon>Gottfriedia</taxon>
    </lineage>
</organism>
<gene>
    <name evidence="1" type="ORF">J5Y03_04730</name>
</gene>
<dbReference type="AlphaFoldDB" id="A0A940NN56"/>
<sequence length="110" mass="12606">MKSFEQGFSLLEALISLSLLILFCSTIVPSIGKILHQKNYLNEKSIAIDILTETLHSYYLGGRPIQEVDVIREQKVFQIARSINALNEEEVCILWENNHEKNKICSTIKK</sequence>
<keyword evidence="2" id="KW-1185">Reference proteome</keyword>
<comment type="caution">
    <text evidence="1">The sequence shown here is derived from an EMBL/GenBank/DDBJ whole genome shotgun (WGS) entry which is preliminary data.</text>
</comment>
<proteinExistence type="predicted"/>
<accession>A0A940NN56</accession>
<protein>
    <submittedName>
        <fullName evidence="1">Uncharacterized protein</fullName>
    </submittedName>
</protein>
<dbReference type="EMBL" id="JAGIYQ010000002">
    <property type="protein sequence ID" value="MBP0724493.1"/>
    <property type="molecule type" value="Genomic_DNA"/>
</dbReference>
<name>A0A940NN56_9BACI</name>
<dbReference type="RefSeq" id="WP_209403036.1">
    <property type="nucleotide sequence ID" value="NZ_JAGIYQ010000002.1"/>
</dbReference>
<evidence type="ECO:0000313" key="1">
    <source>
        <dbReference type="EMBL" id="MBP0724493.1"/>
    </source>
</evidence>
<dbReference type="Proteomes" id="UP000682134">
    <property type="component" value="Unassembled WGS sequence"/>
</dbReference>
<reference evidence="1" key="1">
    <citation type="submission" date="2021-04" db="EMBL/GenBank/DDBJ databases">
        <title>Genome seq and assembly of Bacillus sp.</title>
        <authorList>
            <person name="Chhetri G."/>
        </authorList>
    </citation>
    <scope>NUCLEOTIDE SEQUENCE</scope>
    <source>
        <strain evidence="1">RG28</strain>
    </source>
</reference>